<protein>
    <submittedName>
        <fullName evidence="2">DUF3649 domain-containing protein</fullName>
    </submittedName>
</protein>
<proteinExistence type="predicted"/>
<feature type="transmembrane region" description="Helical" evidence="1">
    <location>
        <begin position="48"/>
        <end position="69"/>
    </location>
</feature>
<feature type="transmembrane region" description="Helical" evidence="1">
    <location>
        <begin position="76"/>
        <end position="94"/>
    </location>
</feature>
<organism evidence="2 3">
    <name type="scientific">Comamonas terrigena</name>
    <dbReference type="NCBI Taxonomy" id="32013"/>
    <lineage>
        <taxon>Bacteria</taxon>
        <taxon>Pseudomonadati</taxon>
        <taxon>Pseudomonadota</taxon>
        <taxon>Betaproteobacteria</taxon>
        <taxon>Burkholderiales</taxon>
        <taxon>Comamonadaceae</taxon>
        <taxon>Comamonas</taxon>
    </lineage>
</organism>
<keyword evidence="1" id="KW-0472">Membrane</keyword>
<evidence type="ECO:0000256" key="1">
    <source>
        <dbReference type="SAM" id="Phobius"/>
    </source>
</evidence>
<keyword evidence="1" id="KW-1133">Transmembrane helix</keyword>
<dbReference type="RefSeq" id="WP_066540297.1">
    <property type="nucleotide sequence ID" value="NZ_PDEA01000001.1"/>
</dbReference>
<gene>
    <name evidence="2" type="ORF">CRM82_06090</name>
</gene>
<dbReference type="EMBL" id="PDEA01000001">
    <property type="protein sequence ID" value="PEH88227.1"/>
    <property type="molecule type" value="Genomic_DNA"/>
</dbReference>
<accession>A0A2A7USI2</accession>
<dbReference type="Proteomes" id="UP000220246">
    <property type="component" value="Unassembled WGS sequence"/>
</dbReference>
<keyword evidence="3" id="KW-1185">Reference proteome</keyword>
<keyword evidence="1" id="KW-0812">Transmembrane</keyword>
<dbReference type="OrthoDB" id="1684279at2"/>
<dbReference type="Pfam" id="PF12365">
    <property type="entry name" value="DUF3649"/>
    <property type="match status" value="1"/>
</dbReference>
<reference evidence="3" key="1">
    <citation type="submission" date="2017-09" db="EMBL/GenBank/DDBJ databases">
        <title>FDA dAtabase for Regulatory Grade micrObial Sequences (FDA-ARGOS): Supporting development and validation of Infectious Disease Dx tests.</title>
        <authorList>
            <person name="Minogue T."/>
            <person name="Wolcott M."/>
            <person name="Wasieloski L."/>
            <person name="Aguilar W."/>
            <person name="Moore D."/>
            <person name="Tallon L."/>
            <person name="Sadzewicz L."/>
            <person name="Ott S."/>
            <person name="Zhao X."/>
            <person name="Nagaraj S."/>
            <person name="Vavikolanu K."/>
            <person name="Aluvathingal J."/>
            <person name="Nadendla S."/>
            <person name="Sichtig H."/>
        </authorList>
    </citation>
    <scope>NUCLEOTIDE SEQUENCE [LARGE SCALE GENOMIC DNA]</scope>
    <source>
        <strain evidence="3">FDAARGOS_394</strain>
    </source>
</reference>
<dbReference type="InterPro" id="IPR022109">
    <property type="entry name" value="DUF3649"/>
</dbReference>
<dbReference type="AlphaFoldDB" id="A0A2A7USI2"/>
<evidence type="ECO:0000313" key="3">
    <source>
        <dbReference type="Proteomes" id="UP000220246"/>
    </source>
</evidence>
<sequence>MSHPDTLPLRYRLAVASRVLAAALGGYAVAAASTRLLSLTWPAPPAQAVMWASMLSFVIWAVAVLWVFATRSAWRAWWGLSAATGLVALAEWLQRAGGGV</sequence>
<comment type="caution">
    <text evidence="2">The sequence shown here is derived from an EMBL/GenBank/DDBJ whole genome shotgun (WGS) entry which is preliminary data.</text>
</comment>
<dbReference type="STRING" id="1219032.GCA_001515545_03339"/>
<dbReference type="GeneID" id="80800160"/>
<name>A0A2A7USI2_COMTR</name>
<evidence type="ECO:0000313" key="2">
    <source>
        <dbReference type="EMBL" id="PEH88227.1"/>
    </source>
</evidence>